<feature type="non-terminal residue" evidence="2">
    <location>
        <position position="50"/>
    </location>
</feature>
<sequence>SFPSNVSSDNYLPPLAQERPPEDTRSPWFDRECRLRRKVLRRQMRKTQTL</sequence>
<reference evidence="2" key="1">
    <citation type="journal article" date="2023" name="DNA Res.">
        <title>Chromosome-level genome assembly of Phrynocephalus forsythii using third-generation DNA sequencing and Hi-C analysis.</title>
        <authorList>
            <person name="Qi Y."/>
            <person name="Zhao W."/>
            <person name="Zhao Y."/>
            <person name="Niu C."/>
            <person name="Cao S."/>
            <person name="Zhang Y."/>
        </authorList>
    </citation>
    <scope>NUCLEOTIDE SEQUENCE</scope>
    <source>
        <tissue evidence="2">Muscle</tissue>
    </source>
</reference>
<proteinExistence type="predicted"/>
<dbReference type="Proteomes" id="UP001142489">
    <property type="component" value="Unassembled WGS sequence"/>
</dbReference>
<feature type="non-terminal residue" evidence="2">
    <location>
        <position position="1"/>
    </location>
</feature>
<evidence type="ECO:0000313" key="2">
    <source>
        <dbReference type="EMBL" id="KAJ7300626.1"/>
    </source>
</evidence>
<accession>A0A9Q0X626</accession>
<feature type="compositionally biased region" description="Basic and acidic residues" evidence="1">
    <location>
        <begin position="19"/>
        <end position="28"/>
    </location>
</feature>
<evidence type="ECO:0000256" key="1">
    <source>
        <dbReference type="SAM" id="MobiDB-lite"/>
    </source>
</evidence>
<keyword evidence="3" id="KW-1185">Reference proteome</keyword>
<organism evidence="2 3">
    <name type="scientific">Phrynocephalus forsythii</name>
    <dbReference type="NCBI Taxonomy" id="171643"/>
    <lineage>
        <taxon>Eukaryota</taxon>
        <taxon>Metazoa</taxon>
        <taxon>Chordata</taxon>
        <taxon>Craniata</taxon>
        <taxon>Vertebrata</taxon>
        <taxon>Euteleostomi</taxon>
        <taxon>Lepidosauria</taxon>
        <taxon>Squamata</taxon>
        <taxon>Bifurcata</taxon>
        <taxon>Unidentata</taxon>
        <taxon>Episquamata</taxon>
        <taxon>Toxicofera</taxon>
        <taxon>Iguania</taxon>
        <taxon>Acrodonta</taxon>
        <taxon>Agamidae</taxon>
        <taxon>Agaminae</taxon>
        <taxon>Phrynocephalus</taxon>
    </lineage>
</organism>
<dbReference type="EMBL" id="JAPFRF010000372">
    <property type="protein sequence ID" value="KAJ7300626.1"/>
    <property type="molecule type" value="Genomic_DNA"/>
</dbReference>
<feature type="compositionally biased region" description="Polar residues" evidence="1">
    <location>
        <begin position="1"/>
        <end position="10"/>
    </location>
</feature>
<evidence type="ECO:0000313" key="3">
    <source>
        <dbReference type="Proteomes" id="UP001142489"/>
    </source>
</evidence>
<feature type="region of interest" description="Disordered" evidence="1">
    <location>
        <begin position="1"/>
        <end position="28"/>
    </location>
</feature>
<name>A0A9Q0X626_9SAUR</name>
<gene>
    <name evidence="2" type="ORF">JRQ81_000025</name>
</gene>
<dbReference type="AlphaFoldDB" id="A0A9Q0X626"/>
<protein>
    <submittedName>
        <fullName evidence="2">Uncharacterized protein</fullName>
    </submittedName>
</protein>
<comment type="caution">
    <text evidence="2">The sequence shown here is derived from an EMBL/GenBank/DDBJ whole genome shotgun (WGS) entry which is preliminary data.</text>
</comment>